<proteinExistence type="predicted"/>
<reference evidence="1" key="2">
    <citation type="journal article" date="2015" name="Data Brief">
        <title>Shoot transcriptome of the giant reed, Arundo donax.</title>
        <authorList>
            <person name="Barrero R.A."/>
            <person name="Guerrero F.D."/>
            <person name="Moolhuijzen P."/>
            <person name="Goolsby J.A."/>
            <person name="Tidwell J."/>
            <person name="Bellgard S.E."/>
            <person name="Bellgard M.I."/>
        </authorList>
    </citation>
    <scope>NUCLEOTIDE SEQUENCE</scope>
    <source>
        <tissue evidence="1">Shoot tissue taken approximately 20 cm above the soil surface</tissue>
    </source>
</reference>
<organism evidence="1">
    <name type="scientific">Arundo donax</name>
    <name type="common">Giant reed</name>
    <name type="synonym">Donax arundinaceus</name>
    <dbReference type="NCBI Taxonomy" id="35708"/>
    <lineage>
        <taxon>Eukaryota</taxon>
        <taxon>Viridiplantae</taxon>
        <taxon>Streptophyta</taxon>
        <taxon>Embryophyta</taxon>
        <taxon>Tracheophyta</taxon>
        <taxon>Spermatophyta</taxon>
        <taxon>Magnoliopsida</taxon>
        <taxon>Liliopsida</taxon>
        <taxon>Poales</taxon>
        <taxon>Poaceae</taxon>
        <taxon>PACMAD clade</taxon>
        <taxon>Arundinoideae</taxon>
        <taxon>Arundineae</taxon>
        <taxon>Arundo</taxon>
    </lineage>
</organism>
<evidence type="ECO:0000313" key="1">
    <source>
        <dbReference type="EMBL" id="JAD70552.1"/>
    </source>
</evidence>
<accession>A0A0A9CGC9</accession>
<dbReference type="AlphaFoldDB" id="A0A0A9CGC9"/>
<name>A0A0A9CGC9_ARUDO</name>
<sequence>MGDGQFAEAVLHSSCSSSL</sequence>
<dbReference type="EMBL" id="GBRH01227343">
    <property type="protein sequence ID" value="JAD70552.1"/>
    <property type="molecule type" value="Transcribed_RNA"/>
</dbReference>
<reference evidence="1" key="1">
    <citation type="submission" date="2014-09" db="EMBL/GenBank/DDBJ databases">
        <authorList>
            <person name="Magalhaes I.L.F."/>
            <person name="Oliveira U."/>
            <person name="Santos F.R."/>
            <person name="Vidigal T.H.D.A."/>
            <person name="Brescovit A.D."/>
            <person name="Santos A.J."/>
        </authorList>
    </citation>
    <scope>NUCLEOTIDE SEQUENCE</scope>
    <source>
        <tissue evidence="1">Shoot tissue taken approximately 20 cm above the soil surface</tissue>
    </source>
</reference>
<protein>
    <submittedName>
        <fullName evidence="1">Uncharacterized protein</fullName>
    </submittedName>
</protein>